<gene>
    <name evidence="2" type="ORF">HHL17_32875</name>
</gene>
<keyword evidence="3" id="KW-1185">Reference proteome</keyword>
<comment type="caution">
    <text evidence="2">The sequence shown here is derived from an EMBL/GenBank/DDBJ whole genome shotgun (WGS) entry which is preliminary data.</text>
</comment>
<reference evidence="2 3" key="1">
    <citation type="submission" date="2020-04" db="EMBL/GenBank/DDBJ databases">
        <title>Chitinophaga sp. G-6-1-13 sp. nov., isolated from soil.</title>
        <authorList>
            <person name="Dahal R.H."/>
            <person name="Chaudhary D.K."/>
        </authorList>
    </citation>
    <scope>NUCLEOTIDE SEQUENCE [LARGE SCALE GENOMIC DNA]</scope>
    <source>
        <strain evidence="2 3">G-6-1-13</strain>
    </source>
</reference>
<proteinExistence type="predicted"/>
<evidence type="ECO:0000259" key="1">
    <source>
        <dbReference type="Pfam" id="PF09346"/>
    </source>
</evidence>
<evidence type="ECO:0000313" key="3">
    <source>
        <dbReference type="Proteomes" id="UP000583266"/>
    </source>
</evidence>
<dbReference type="RefSeq" id="WP_169229027.1">
    <property type="nucleotide sequence ID" value="NZ_JABBGC010000004.1"/>
</dbReference>
<dbReference type="InterPro" id="IPR018958">
    <property type="entry name" value="Knr4/Smi1-like_dom"/>
</dbReference>
<dbReference type="SUPFAM" id="SSF160631">
    <property type="entry name" value="SMI1/KNR4-like"/>
    <property type="match status" value="1"/>
</dbReference>
<dbReference type="AlphaFoldDB" id="A0A848GTT4"/>
<dbReference type="Proteomes" id="UP000583266">
    <property type="component" value="Unassembled WGS sequence"/>
</dbReference>
<organism evidence="2 3">
    <name type="scientific">Chitinophaga fulva</name>
    <dbReference type="NCBI Taxonomy" id="2728842"/>
    <lineage>
        <taxon>Bacteria</taxon>
        <taxon>Pseudomonadati</taxon>
        <taxon>Bacteroidota</taxon>
        <taxon>Chitinophagia</taxon>
        <taxon>Chitinophagales</taxon>
        <taxon>Chitinophagaceae</taxon>
        <taxon>Chitinophaga</taxon>
    </lineage>
</organism>
<dbReference type="EMBL" id="JABBGC010000004">
    <property type="protein sequence ID" value="NML42026.1"/>
    <property type="molecule type" value="Genomic_DNA"/>
</dbReference>
<dbReference type="InterPro" id="IPR037883">
    <property type="entry name" value="Knr4/Smi1-like_sf"/>
</dbReference>
<dbReference type="Pfam" id="PF09346">
    <property type="entry name" value="SMI1_KNR4"/>
    <property type="match status" value="1"/>
</dbReference>
<name>A0A848GTT4_9BACT</name>
<sequence>MTNKIPFLRDDLLLEDSWETLSVSDIDALLPDHFNGREDFVRFWLAANGGYFTKGCVFYRDHFYDVSKDGYTDVEIESFYFIPRHTGDDSPVLLSVRDVWERRKGYSPAMKKFCETHLPFAGDGGDHDYWLDLKTGIIKLMVPEESEDAILIAPSFMDFCSHLQSSRR</sequence>
<dbReference type="Gene3D" id="3.40.1580.10">
    <property type="entry name" value="SMI1/KNR4-like"/>
    <property type="match status" value="1"/>
</dbReference>
<evidence type="ECO:0000313" key="2">
    <source>
        <dbReference type="EMBL" id="NML42026.1"/>
    </source>
</evidence>
<protein>
    <submittedName>
        <fullName evidence="2">SMI1/KNR4 family protein</fullName>
    </submittedName>
</protein>
<accession>A0A848GTT4</accession>
<feature type="domain" description="Knr4/Smi1-like" evidence="1">
    <location>
        <begin position="38"/>
        <end position="160"/>
    </location>
</feature>